<dbReference type="InterPro" id="IPR023187">
    <property type="entry name" value="Tscrpt_reg_MarR-type_CS"/>
</dbReference>
<keyword evidence="2" id="KW-0238">DNA-binding</keyword>
<dbReference type="EMBL" id="JBIAQY010000028">
    <property type="protein sequence ID" value="MFF3574584.1"/>
    <property type="molecule type" value="Genomic_DNA"/>
</dbReference>
<keyword evidence="6" id="KW-1185">Reference proteome</keyword>
<sequence length="146" mass="16402">MSKPLVTVSESAWEVARELRITLVRLRRRILATSDNQELTPSQMSVMSRLTCGDFTASEIAAAERVRPQAIGVTLSALAERGFVDRHHDPHDGRRQPISLSSAGREYMTSRVKAGQEWLATAMEEEYSEAERQTMLRALALLERFG</sequence>
<proteinExistence type="predicted"/>
<keyword evidence="1" id="KW-0805">Transcription regulation</keyword>
<dbReference type="InterPro" id="IPR052526">
    <property type="entry name" value="HTH-type_Bedaq_tolerance"/>
</dbReference>
<gene>
    <name evidence="5" type="ORF">ACFYXQ_43230</name>
</gene>
<dbReference type="InterPro" id="IPR036388">
    <property type="entry name" value="WH-like_DNA-bd_sf"/>
</dbReference>
<organism evidence="5 6">
    <name type="scientific">Nocardia jiangxiensis</name>
    <dbReference type="NCBI Taxonomy" id="282685"/>
    <lineage>
        <taxon>Bacteria</taxon>
        <taxon>Bacillati</taxon>
        <taxon>Actinomycetota</taxon>
        <taxon>Actinomycetes</taxon>
        <taxon>Mycobacteriales</taxon>
        <taxon>Nocardiaceae</taxon>
        <taxon>Nocardia</taxon>
    </lineage>
</organism>
<dbReference type="Pfam" id="PF01047">
    <property type="entry name" value="MarR"/>
    <property type="match status" value="1"/>
</dbReference>
<dbReference type="PROSITE" id="PS01117">
    <property type="entry name" value="HTH_MARR_1"/>
    <property type="match status" value="1"/>
</dbReference>
<dbReference type="InterPro" id="IPR000835">
    <property type="entry name" value="HTH_MarR-typ"/>
</dbReference>
<dbReference type="Gene3D" id="1.10.10.10">
    <property type="entry name" value="Winged helix-like DNA-binding domain superfamily/Winged helix DNA-binding domain"/>
    <property type="match status" value="1"/>
</dbReference>
<comment type="caution">
    <text evidence="5">The sequence shown here is derived from an EMBL/GenBank/DDBJ whole genome shotgun (WGS) entry which is preliminary data.</text>
</comment>
<dbReference type="InterPro" id="IPR036390">
    <property type="entry name" value="WH_DNA-bd_sf"/>
</dbReference>
<dbReference type="SUPFAM" id="SSF46785">
    <property type="entry name" value="Winged helix' DNA-binding domain"/>
    <property type="match status" value="1"/>
</dbReference>
<evidence type="ECO:0000313" key="5">
    <source>
        <dbReference type="EMBL" id="MFF3574584.1"/>
    </source>
</evidence>
<dbReference type="SMART" id="SM00347">
    <property type="entry name" value="HTH_MARR"/>
    <property type="match status" value="1"/>
</dbReference>
<evidence type="ECO:0000256" key="2">
    <source>
        <dbReference type="ARBA" id="ARBA00023125"/>
    </source>
</evidence>
<evidence type="ECO:0000256" key="1">
    <source>
        <dbReference type="ARBA" id="ARBA00023015"/>
    </source>
</evidence>
<protein>
    <submittedName>
        <fullName evidence="5">MarR family winged helix-turn-helix transcriptional regulator</fullName>
    </submittedName>
</protein>
<dbReference type="RefSeq" id="WP_040830745.1">
    <property type="nucleotide sequence ID" value="NZ_JBIAQY010000028.1"/>
</dbReference>
<keyword evidence="3" id="KW-0804">Transcription</keyword>
<evidence type="ECO:0000256" key="3">
    <source>
        <dbReference type="ARBA" id="ARBA00023163"/>
    </source>
</evidence>
<evidence type="ECO:0000259" key="4">
    <source>
        <dbReference type="PROSITE" id="PS50995"/>
    </source>
</evidence>
<dbReference type="Proteomes" id="UP001601992">
    <property type="component" value="Unassembled WGS sequence"/>
</dbReference>
<feature type="domain" description="HTH marR-type" evidence="4">
    <location>
        <begin position="16"/>
        <end position="144"/>
    </location>
</feature>
<accession>A0ABW6SEB6</accession>
<dbReference type="PROSITE" id="PS50995">
    <property type="entry name" value="HTH_MARR_2"/>
    <property type="match status" value="1"/>
</dbReference>
<name>A0ABW6SEB6_9NOCA</name>
<evidence type="ECO:0000313" key="6">
    <source>
        <dbReference type="Proteomes" id="UP001601992"/>
    </source>
</evidence>
<dbReference type="PANTHER" id="PTHR39515">
    <property type="entry name" value="CONSERVED PROTEIN"/>
    <property type="match status" value="1"/>
</dbReference>
<dbReference type="PANTHER" id="PTHR39515:SF2">
    <property type="entry name" value="HTH-TYPE TRANSCRIPTIONAL REGULATOR RV0880"/>
    <property type="match status" value="1"/>
</dbReference>
<reference evidence="5 6" key="1">
    <citation type="submission" date="2024-10" db="EMBL/GenBank/DDBJ databases">
        <title>The Natural Products Discovery Center: Release of the First 8490 Sequenced Strains for Exploring Actinobacteria Biosynthetic Diversity.</title>
        <authorList>
            <person name="Kalkreuter E."/>
            <person name="Kautsar S.A."/>
            <person name="Yang D."/>
            <person name="Bader C.D."/>
            <person name="Teijaro C.N."/>
            <person name="Fluegel L."/>
            <person name="Davis C.M."/>
            <person name="Simpson J.R."/>
            <person name="Lauterbach L."/>
            <person name="Steele A.D."/>
            <person name="Gui C."/>
            <person name="Meng S."/>
            <person name="Li G."/>
            <person name="Viehrig K."/>
            <person name="Ye F."/>
            <person name="Su P."/>
            <person name="Kiefer A.F."/>
            <person name="Nichols A."/>
            <person name="Cepeda A.J."/>
            <person name="Yan W."/>
            <person name="Fan B."/>
            <person name="Jiang Y."/>
            <person name="Adhikari A."/>
            <person name="Zheng C.-J."/>
            <person name="Schuster L."/>
            <person name="Cowan T.M."/>
            <person name="Smanski M.J."/>
            <person name="Chevrette M.G."/>
            <person name="De Carvalho L.P.S."/>
            <person name="Shen B."/>
        </authorList>
    </citation>
    <scope>NUCLEOTIDE SEQUENCE [LARGE SCALE GENOMIC DNA]</scope>
    <source>
        <strain evidence="5 6">NPDC002593</strain>
    </source>
</reference>